<evidence type="ECO:0000313" key="12">
    <source>
        <dbReference type="EMBL" id="KAF6002481.1"/>
    </source>
</evidence>
<dbReference type="PANTHER" id="PTHR11902:SF1">
    <property type="entry name" value="ENOLASE"/>
    <property type="match status" value="1"/>
</dbReference>
<dbReference type="SUPFAM" id="SSF51604">
    <property type="entry name" value="Enolase C-terminal domain-like"/>
    <property type="match status" value="1"/>
</dbReference>
<dbReference type="InterPro" id="IPR020810">
    <property type="entry name" value="Enolase_C"/>
</dbReference>
<evidence type="ECO:0000256" key="5">
    <source>
        <dbReference type="ARBA" id="ARBA00023152"/>
    </source>
</evidence>
<protein>
    <recommendedName>
        <fullName evidence="3">phosphopyruvate hydratase</fullName>
        <ecNumber evidence="3">4.2.1.11</ecNumber>
    </recommendedName>
</protein>
<dbReference type="NCBIfam" id="TIGR01060">
    <property type="entry name" value="eno"/>
    <property type="match status" value="1"/>
</dbReference>
<dbReference type="CDD" id="cd03313">
    <property type="entry name" value="enolase"/>
    <property type="match status" value="1"/>
</dbReference>
<evidence type="ECO:0000256" key="8">
    <source>
        <dbReference type="PIRSR" id="PIRSR001400-2"/>
    </source>
</evidence>
<comment type="caution">
    <text evidence="12">The sequence shown here is derived from an EMBL/GenBank/DDBJ whole genome shotgun (WGS) entry which is preliminary data.</text>
</comment>
<evidence type="ECO:0000313" key="13">
    <source>
        <dbReference type="Proteomes" id="UP000530660"/>
    </source>
</evidence>
<evidence type="ECO:0000259" key="11">
    <source>
        <dbReference type="SMART" id="SM01193"/>
    </source>
</evidence>
<dbReference type="Proteomes" id="UP000530660">
    <property type="component" value="Unassembled WGS sequence"/>
</dbReference>
<comment type="similarity">
    <text evidence="2">Belongs to the enolase family.</text>
</comment>
<feature type="binding site" evidence="9">
    <location>
        <position position="298"/>
    </location>
    <ligand>
        <name>Mg(2+)</name>
        <dbReference type="ChEBI" id="CHEBI:18420"/>
    </ligand>
</feature>
<keyword evidence="13" id="KW-1185">Reference proteome</keyword>
<evidence type="ECO:0000259" key="10">
    <source>
        <dbReference type="SMART" id="SM01192"/>
    </source>
</evidence>
<sequence length="441" mass="48061">MPSVIQSVHAREIFDSRGNPTIEVDVTTELGLFRAAVPSGASTGKHEALELRDGDRSRFLGKGVTKAVENVNGEIAKAVKGMDPTDQRAIDERMIALDGTPGGFKRRLGANAILGVSMAVSRAGAAAKQVPLYKHLNDLAGKPPMMMPVPSFNVINGGEHAGNRLAMQEFMIMPIGARSFAEAMRMGSEVYQNLKLIIKKHYGIDSTAVGDEGGFAPHIQDAREAFQLLGQAIEAAGYQEQVRIAMDAAASQFWNADQSKYDLDFKHPEGASSMLVSKDELVGLYRSFCSTYPLVSVEDPFHEEDFEAYAALTEQIGQNIQVVGDDLLVTNIDRIKVAAEKRACNALLLKVNQIGTITEAIDANRFCRDLHWGVMVSHRSGETEDSFIADLTVGLGTGQIKSGAPCRSERLAKYNQLLRIEEELGSLAVYAGDKFRTPWTR</sequence>
<feature type="domain" description="Enolase N-terminal" evidence="11">
    <location>
        <begin position="5"/>
        <end position="136"/>
    </location>
</feature>
<feature type="active site" description="Proton donor" evidence="7">
    <location>
        <position position="212"/>
    </location>
</feature>
<dbReference type="GO" id="GO:0000287">
    <property type="term" value="F:magnesium ion binding"/>
    <property type="evidence" value="ECO:0007669"/>
    <property type="project" value="InterPro"/>
</dbReference>
<accession>A0A7J7IJL7</accession>
<evidence type="ECO:0000256" key="1">
    <source>
        <dbReference type="ARBA" id="ARBA00005031"/>
    </source>
</evidence>
<dbReference type="EMBL" id="VWRR01000010">
    <property type="protein sequence ID" value="KAF6002481.1"/>
    <property type="molecule type" value="Genomic_DNA"/>
</dbReference>
<dbReference type="SMART" id="SM01193">
    <property type="entry name" value="Enolase_N"/>
    <property type="match status" value="1"/>
</dbReference>
<evidence type="ECO:0000256" key="6">
    <source>
        <dbReference type="ARBA" id="ARBA00023239"/>
    </source>
</evidence>
<dbReference type="GO" id="GO:0006096">
    <property type="term" value="P:glycolytic process"/>
    <property type="evidence" value="ECO:0007669"/>
    <property type="project" value="UniProtKB-UniPathway"/>
</dbReference>
<dbReference type="SUPFAM" id="SSF54826">
    <property type="entry name" value="Enolase N-terminal domain-like"/>
    <property type="match status" value="1"/>
</dbReference>
<dbReference type="InterPro" id="IPR000941">
    <property type="entry name" value="Enolase"/>
</dbReference>
<keyword evidence="5" id="KW-0324">Glycolysis</keyword>
<evidence type="ECO:0000256" key="4">
    <source>
        <dbReference type="ARBA" id="ARBA00022842"/>
    </source>
</evidence>
<dbReference type="EC" id="4.2.1.11" evidence="3"/>
<dbReference type="AlphaFoldDB" id="A0A7J7IJL7"/>
<dbReference type="InterPro" id="IPR020809">
    <property type="entry name" value="Enolase_CS"/>
</dbReference>
<evidence type="ECO:0000256" key="7">
    <source>
        <dbReference type="PIRSR" id="PIRSR001400-1"/>
    </source>
</evidence>
<dbReference type="FunFam" id="3.30.390.10:FF:000001">
    <property type="entry name" value="Enolase"/>
    <property type="match status" value="1"/>
</dbReference>
<organism evidence="12 13">
    <name type="scientific">Cyanidiococcus yangmingshanensis</name>
    <dbReference type="NCBI Taxonomy" id="2690220"/>
    <lineage>
        <taxon>Eukaryota</taxon>
        <taxon>Rhodophyta</taxon>
        <taxon>Bangiophyceae</taxon>
        <taxon>Cyanidiales</taxon>
        <taxon>Cyanidiaceae</taxon>
        <taxon>Cyanidiococcus</taxon>
    </lineage>
</organism>
<dbReference type="Gene3D" id="3.30.390.10">
    <property type="entry name" value="Enolase-like, N-terminal domain"/>
    <property type="match status" value="1"/>
</dbReference>
<evidence type="ECO:0000256" key="2">
    <source>
        <dbReference type="ARBA" id="ARBA00009604"/>
    </source>
</evidence>
<feature type="binding site" evidence="8">
    <location>
        <position position="401"/>
    </location>
    <ligand>
        <name>substrate</name>
    </ligand>
</feature>
<feature type="binding site" evidence="8">
    <location>
        <position position="169"/>
    </location>
    <ligand>
        <name>substrate</name>
    </ligand>
</feature>
<dbReference type="InterPro" id="IPR029017">
    <property type="entry name" value="Enolase-like_N"/>
</dbReference>
<dbReference type="Gene3D" id="3.20.20.120">
    <property type="entry name" value="Enolase-like C-terminal domain"/>
    <property type="match status" value="1"/>
</dbReference>
<proteinExistence type="inferred from homology"/>
<dbReference type="PROSITE" id="PS00164">
    <property type="entry name" value="ENOLASE"/>
    <property type="match status" value="1"/>
</dbReference>
<feature type="binding site" evidence="8">
    <location>
        <position position="160"/>
    </location>
    <ligand>
        <name>substrate</name>
    </ligand>
</feature>
<feature type="binding site" evidence="8">
    <location>
        <begin position="377"/>
        <end position="380"/>
    </location>
    <ligand>
        <name>substrate</name>
    </ligand>
</feature>
<evidence type="ECO:0000256" key="9">
    <source>
        <dbReference type="PIRSR" id="PIRSR001400-3"/>
    </source>
</evidence>
<name>A0A7J7IJL7_9RHOD</name>
<dbReference type="InterPro" id="IPR036849">
    <property type="entry name" value="Enolase-like_C_sf"/>
</dbReference>
<dbReference type="PRINTS" id="PR00148">
    <property type="entry name" value="ENOLASE"/>
</dbReference>
<dbReference type="SFLD" id="SFLDF00002">
    <property type="entry name" value="enolase"/>
    <property type="match status" value="1"/>
</dbReference>
<dbReference type="OrthoDB" id="1739814at2759"/>
<comment type="pathway">
    <text evidence="1">Carbohydrate degradation; glycolysis; pyruvate from D-glyceraldehyde 3-phosphate: step 4/5.</text>
</comment>
<feature type="binding site" evidence="8">
    <location>
        <position position="298"/>
    </location>
    <ligand>
        <name>substrate</name>
    </ligand>
</feature>
<feature type="domain" description="Enolase C-terminal TIM barrel" evidence="10">
    <location>
        <begin position="144"/>
        <end position="438"/>
    </location>
</feature>
<dbReference type="PANTHER" id="PTHR11902">
    <property type="entry name" value="ENOLASE"/>
    <property type="match status" value="1"/>
</dbReference>
<keyword evidence="4 9" id="KW-0460">Magnesium</keyword>
<feature type="active site" description="Proton acceptor" evidence="7">
    <location>
        <position position="350"/>
    </location>
</feature>
<dbReference type="FunFam" id="3.20.20.120:FF:000002">
    <property type="entry name" value="Enolase 1"/>
    <property type="match status" value="1"/>
</dbReference>
<dbReference type="PIRSF" id="PIRSF001400">
    <property type="entry name" value="Enolase"/>
    <property type="match status" value="1"/>
</dbReference>
<evidence type="ECO:0000256" key="3">
    <source>
        <dbReference type="ARBA" id="ARBA00012058"/>
    </source>
</evidence>
<dbReference type="SFLD" id="SFLDS00001">
    <property type="entry name" value="Enolase"/>
    <property type="match status" value="1"/>
</dbReference>
<dbReference type="Pfam" id="PF03952">
    <property type="entry name" value="Enolase_N"/>
    <property type="match status" value="1"/>
</dbReference>
<dbReference type="UniPathway" id="UPA00109">
    <property type="reaction ID" value="UER00187"/>
</dbReference>
<dbReference type="SFLD" id="SFLDG00178">
    <property type="entry name" value="enolase"/>
    <property type="match status" value="1"/>
</dbReference>
<dbReference type="Pfam" id="PF00113">
    <property type="entry name" value="Enolase_C"/>
    <property type="match status" value="1"/>
</dbReference>
<dbReference type="GO" id="GO:0000015">
    <property type="term" value="C:phosphopyruvate hydratase complex"/>
    <property type="evidence" value="ECO:0007669"/>
    <property type="project" value="InterPro"/>
</dbReference>
<feature type="binding site" evidence="9">
    <location>
        <position position="247"/>
    </location>
    <ligand>
        <name>Mg(2+)</name>
        <dbReference type="ChEBI" id="CHEBI:18420"/>
    </ligand>
</feature>
<feature type="binding site" evidence="9">
    <location>
        <position position="325"/>
    </location>
    <ligand>
        <name>Mg(2+)</name>
        <dbReference type="ChEBI" id="CHEBI:18420"/>
    </ligand>
</feature>
<reference evidence="12 13" key="1">
    <citation type="journal article" date="2020" name="J. Phycol.">
        <title>Comparative genome analysis reveals Cyanidiococcus gen. nov., a new extremophilic red algal genus sister to Cyanidioschyzon (Cyanidioschyzonaceae, Rhodophyta).</title>
        <authorList>
            <person name="Liu S.-L."/>
            <person name="Chiang Y.-R."/>
            <person name="Yoon H.S."/>
            <person name="Fu H.-Y."/>
        </authorList>
    </citation>
    <scope>NUCLEOTIDE SEQUENCE [LARGE SCALE GENOMIC DNA]</scope>
    <source>
        <strain evidence="12 13">THAL066</strain>
    </source>
</reference>
<dbReference type="SMART" id="SM01192">
    <property type="entry name" value="Enolase_C"/>
    <property type="match status" value="1"/>
</dbReference>
<gene>
    <name evidence="12" type="primary">PGH1</name>
    <name evidence="12" type="ORF">F1559_002998</name>
</gene>
<comment type="cofactor">
    <cofactor evidence="9">
        <name>Mg(2+)</name>
        <dbReference type="ChEBI" id="CHEBI:18420"/>
    </cofactor>
    <text evidence="9">Mg(2+) is required for catalysis and for stabilizing the dimer.</text>
</comment>
<dbReference type="HAMAP" id="MF_00318">
    <property type="entry name" value="Enolase"/>
    <property type="match status" value="1"/>
</dbReference>
<keyword evidence="9" id="KW-0479">Metal-binding</keyword>
<feature type="binding site" evidence="8">
    <location>
        <position position="325"/>
    </location>
    <ligand>
        <name>substrate</name>
    </ligand>
</feature>
<dbReference type="InterPro" id="IPR020811">
    <property type="entry name" value="Enolase_N"/>
</dbReference>
<keyword evidence="6" id="KW-0456">Lyase</keyword>
<dbReference type="GO" id="GO:0004634">
    <property type="term" value="F:phosphopyruvate hydratase activity"/>
    <property type="evidence" value="ECO:0007669"/>
    <property type="project" value="UniProtKB-EC"/>
</dbReference>